<proteinExistence type="inferred from homology"/>
<evidence type="ECO:0000313" key="3">
    <source>
        <dbReference type="EMBL" id="CAF4875222.1"/>
    </source>
</evidence>
<dbReference type="EMBL" id="CAJOBZ010000024">
    <property type="protein sequence ID" value="CAF4875222.1"/>
    <property type="molecule type" value="Genomic_DNA"/>
</dbReference>
<comment type="similarity">
    <text evidence="1">Belongs to the cullin family.</text>
</comment>
<dbReference type="Gene3D" id="1.20.1310.10">
    <property type="entry name" value="Cullin Repeats"/>
    <property type="match status" value="1"/>
</dbReference>
<dbReference type="Pfam" id="PF00888">
    <property type="entry name" value="Cullin"/>
    <property type="match status" value="1"/>
</dbReference>
<dbReference type="AlphaFoldDB" id="A0A821TIH5"/>
<evidence type="ECO:0000313" key="4">
    <source>
        <dbReference type="Proteomes" id="UP000663880"/>
    </source>
</evidence>
<dbReference type="GO" id="GO:0006511">
    <property type="term" value="P:ubiquitin-dependent protein catabolic process"/>
    <property type="evidence" value="ECO:0007669"/>
    <property type="project" value="InterPro"/>
</dbReference>
<dbReference type="InterPro" id="IPR016159">
    <property type="entry name" value="Cullin_repeat-like_dom_sf"/>
</dbReference>
<accession>A0A821TIH5</accession>
<dbReference type="InterPro" id="IPR001373">
    <property type="entry name" value="Cullin_N"/>
</dbReference>
<evidence type="ECO:0000256" key="1">
    <source>
        <dbReference type="ARBA" id="ARBA00006019"/>
    </source>
</evidence>
<reference evidence="3" key="1">
    <citation type="submission" date="2021-02" db="EMBL/GenBank/DDBJ databases">
        <authorList>
            <person name="Steward A R."/>
        </authorList>
    </citation>
    <scope>NUCLEOTIDE SEQUENCE</scope>
</reference>
<gene>
    <name evidence="3" type="ORF">PMACD_LOCUS9117</name>
</gene>
<feature type="domain" description="Cullin N-terminal" evidence="2">
    <location>
        <begin position="1"/>
        <end position="51"/>
    </location>
</feature>
<dbReference type="OrthoDB" id="27073at2759"/>
<keyword evidence="4" id="KW-1185">Reference proteome</keyword>
<evidence type="ECO:0000259" key="2">
    <source>
        <dbReference type="Pfam" id="PF00888"/>
    </source>
</evidence>
<sequence length="84" mass="9630">MVGELLEFKEQLDNIVTGCFQRNDHFLYSMREAFEFFINQRQNKPAKLIAGWLILSLVDEELESLPHGVEEAIVPLEAASHDVV</sequence>
<dbReference type="GO" id="GO:0031625">
    <property type="term" value="F:ubiquitin protein ligase binding"/>
    <property type="evidence" value="ECO:0007669"/>
    <property type="project" value="InterPro"/>
</dbReference>
<comment type="caution">
    <text evidence="3">The sequence shown here is derived from an EMBL/GenBank/DDBJ whole genome shotgun (WGS) entry which is preliminary data.</text>
</comment>
<dbReference type="Proteomes" id="UP000663880">
    <property type="component" value="Unassembled WGS sequence"/>
</dbReference>
<name>A0A821TIH5_9NEOP</name>
<organism evidence="3 4">
    <name type="scientific">Pieris macdunnoughi</name>
    <dbReference type="NCBI Taxonomy" id="345717"/>
    <lineage>
        <taxon>Eukaryota</taxon>
        <taxon>Metazoa</taxon>
        <taxon>Ecdysozoa</taxon>
        <taxon>Arthropoda</taxon>
        <taxon>Hexapoda</taxon>
        <taxon>Insecta</taxon>
        <taxon>Pterygota</taxon>
        <taxon>Neoptera</taxon>
        <taxon>Endopterygota</taxon>
        <taxon>Lepidoptera</taxon>
        <taxon>Glossata</taxon>
        <taxon>Ditrysia</taxon>
        <taxon>Papilionoidea</taxon>
        <taxon>Pieridae</taxon>
        <taxon>Pierinae</taxon>
        <taxon>Pieris</taxon>
    </lineage>
</organism>
<protein>
    <recommendedName>
        <fullName evidence="2">Cullin N-terminal domain-containing protein</fullName>
    </recommendedName>
</protein>
<dbReference type="SUPFAM" id="SSF74788">
    <property type="entry name" value="Cullin repeat-like"/>
    <property type="match status" value="1"/>
</dbReference>